<dbReference type="Proteomes" id="UP000267535">
    <property type="component" value="Unassembled WGS sequence"/>
</dbReference>
<dbReference type="InterPro" id="IPR013655">
    <property type="entry name" value="PAS_fold_3"/>
</dbReference>
<dbReference type="Pfam" id="PF02743">
    <property type="entry name" value="dCache_1"/>
    <property type="match status" value="1"/>
</dbReference>
<dbReference type="InterPro" id="IPR052155">
    <property type="entry name" value="Biofilm_reg_signaling"/>
</dbReference>
<sequence length="1026" mass="116531">MSLFLERSIKGFAIDNWSDNQSLVVNTLSNQIDNEINNARNLLQYTASMPYFQNLTAADKVDRQINGLPEQFEPIKRSALKQLTGSNGPFSVVFILFPNGDHYLSHPFDVQKKLKRYNLADRDYFKATTRTLTTSISDSFIGADGKLAIAINTPVFDIENNLIAHLGGVLHLQDLSKLIDADKIAPFDQAIILDRQGKLIAHSDQTQILPENRDTYSNDLPFKSKLEKLARQADQSYLIEPSSNKDKQTQLNLITQLGSGWTLILERSESNILNQFTGHINNTTLLVSVILFSVSGFGIWVSTILSGRWADTTLKLQQSNDSLEDRVQLRTEELEQTRQQLKFALKGSNLGMWDWHIDSGETLFDDQWKLLLGYVPEHLHVYNFSVWLGLVYSEDRPLLQNFAKQTRHQRHFQCELRMRHANGHWCWYECKGMAVEYDTDDSPTRLIGTLQEISERKLTENRLRQSARVFEHAHEGIMITDKDNRIIDVNRAFTELTGFTLEEVKGRQPNMLNSGYQSEHFYNDLWQDLESQGYWKGEIWNRRKDGELFAEQLTITALTNAQGVTDQYIGIFSDITHMKEQQSRLEQMAHYDSLTSLPNRILLADRLEQALSHTNRMQNMLAVGYLDLDNFKPINDQLGHATGDQLLIAVANRLKQCVRSDDTISRLGGDEFVLLLPDQDSVEQCSLTFDRIIAKLAEPYYINNHKLSVSASIGISLYPMDNADTDTLLRHADQAMYTAKQSGRNQYHYFDPNLELAAKQQHDALDEISTGLTKNQFVLHYQPKVDMRSHKVLGVEALIRWQHPERGLLFPDSFLPAIENSDVSITLGNWVLQQAIQQVSQLHQQGLKISVGINIAPRHLESKSFVSDLTSYLQAVPQLPEKTIEIEILETTALEEMNGVSDIISQCHQLGLSVALDDFGTGYSSLTYFKRLPVDTVKVDRSFVIDMLDDEEDYTIVAGVIGLAKAFQRTVVAEGVETEQHGQSLMALGCDQAQGYGIAKAMPPEQLPDWIREYENESVSQIKKPA</sequence>
<dbReference type="InterPro" id="IPR001610">
    <property type="entry name" value="PAC"/>
</dbReference>
<dbReference type="InterPro" id="IPR000700">
    <property type="entry name" value="PAS-assoc_C"/>
</dbReference>
<evidence type="ECO:0000256" key="5">
    <source>
        <dbReference type="ARBA" id="ARBA00022989"/>
    </source>
</evidence>
<dbReference type="CDD" id="cd01948">
    <property type="entry name" value="EAL"/>
    <property type="match status" value="1"/>
</dbReference>
<dbReference type="PANTHER" id="PTHR44757">
    <property type="entry name" value="DIGUANYLATE CYCLASE DGCP"/>
    <property type="match status" value="1"/>
</dbReference>
<dbReference type="Pfam" id="PF13426">
    <property type="entry name" value="PAS_9"/>
    <property type="match status" value="1"/>
</dbReference>
<keyword evidence="5" id="KW-1133">Transmembrane helix</keyword>
<evidence type="ECO:0000259" key="10">
    <source>
        <dbReference type="PROSITE" id="PS50887"/>
    </source>
</evidence>
<name>A0A3P1SPE3_9GAMM</name>
<protein>
    <submittedName>
        <fullName evidence="11">EAL domain-containing protein</fullName>
    </submittedName>
</protein>
<dbReference type="PROSITE" id="PS50887">
    <property type="entry name" value="GGDEF"/>
    <property type="match status" value="1"/>
</dbReference>
<feature type="domain" description="PAC" evidence="8">
    <location>
        <begin position="535"/>
        <end position="587"/>
    </location>
</feature>
<evidence type="ECO:0000256" key="3">
    <source>
        <dbReference type="ARBA" id="ARBA00022475"/>
    </source>
</evidence>
<evidence type="ECO:0000256" key="4">
    <source>
        <dbReference type="ARBA" id="ARBA00022692"/>
    </source>
</evidence>
<dbReference type="InterPro" id="IPR035965">
    <property type="entry name" value="PAS-like_dom_sf"/>
</dbReference>
<dbReference type="InterPro" id="IPR043128">
    <property type="entry name" value="Rev_trsase/Diguanyl_cyclase"/>
</dbReference>
<dbReference type="SUPFAM" id="SSF141868">
    <property type="entry name" value="EAL domain-like"/>
    <property type="match status" value="1"/>
</dbReference>
<feature type="domain" description="PAC" evidence="8">
    <location>
        <begin position="412"/>
        <end position="465"/>
    </location>
</feature>
<dbReference type="CDD" id="cd00130">
    <property type="entry name" value="PAS"/>
    <property type="match status" value="2"/>
</dbReference>
<reference evidence="11 12" key="1">
    <citation type="submission" date="2018-11" db="EMBL/GenBank/DDBJ databases">
        <title>The draft genome sequence of Amphritea balenae JAMM 1525T.</title>
        <authorList>
            <person name="Fang Z."/>
            <person name="Zhang Y."/>
            <person name="Han X."/>
        </authorList>
    </citation>
    <scope>NUCLEOTIDE SEQUENCE [LARGE SCALE GENOMIC DNA]</scope>
    <source>
        <strain evidence="11 12">JAMM 1525</strain>
    </source>
</reference>
<dbReference type="OrthoDB" id="9176779at2"/>
<dbReference type="FunFam" id="3.30.70.270:FF:000001">
    <property type="entry name" value="Diguanylate cyclase domain protein"/>
    <property type="match status" value="1"/>
</dbReference>
<dbReference type="InterPro" id="IPR029787">
    <property type="entry name" value="Nucleotide_cyclase"/>
</dbReference>
<dbReference type="PROSITE" id="PS50883">
    <property type="entry name" value="EAL"/>
    <property type="match status" value="1"/>
</dbReference>
<dbReference type="RefSeq" id="WP_124926398.1">
    <property type="nucleotide sequence ID" value="NZ_BMOH01000002.1"/>
</dbReference>
<accession>A0A3P1SPE3</accession>
<dbReference type="SMART" id="SM00086">
    <property type="entry name" value="PAC"/>
    <property type="match status" value="2"/>
</dbReference>
<dbReference type="InterPro" id="IPR000160">
    <property type="entry name" value="GGDEF_dom"/>
</dbReference>
<comment type="subcellular location">
    <subcellularLocation>
        <location evidence="2">Cell membrane</location>
        <topology evidence="2">Multi-pass membrane protein</topology>
    </subcellularLocation>
</comment>
<feature type="domain" description="EAL" evidence="9">
    <location>
        <begin position="761"/>
        <end position="1015"/>
    </location>
</feature>
<dbReference type="PANTHER" id="PTHR44757:SF2">
    <property type="entry name" value="BIOFILM ARCHITECTURE MAINTENANCE PROTEIN MBAA"/>
    <property type="match status" value="1"/>
</dbReference>
<evidence type="ECO:0000256" key="6">
    <source>
        <dbReference type="ARBA" id="ARBA00023136"/>
    </source>
</evidence>
<evidence type="ECO:0000259" key="9">
    <source>
        <dbReference type="PROSITE" id="PS50883"/>
    </source>
</evidence>
<dbReference type="NCBIfam" id="TIGR00254">
    <property type="entry name" value="GGDEF"/>
    <property type="match status" value="1"/>
</dbReference>
<dbReference type="Gene3D" id="3.20.20.450">
    <property type="entry name" value="EAL domain"/>
    <property type="match status" value="1"/>
</dbReference>
<evidence type="ECO:0000256" key="2">
    <source>
        <dbReference type="ARBA" id="ARBA00004651"/>
    </source>
</evidence>
<dbReference type="SMART" id="SM00267">
    <property type="entry name" value="GGDEF"/>
    <property type="match status" value="1"/>
</dbReference>
<dbReference type="PROSITE" id="PS50112">
    <property type="entry name" value="PAS"/>
    <property type="match status" value="1"/>
</dbReference>
<comment type="cofactor">
    <cofactor evidence="1">
        <name>Mg(2+)</name>
        <dbReference type="ChEBI" id="CHEBI:18420"/>
    </cofactor>
</comment>
<evidence type="ECO:0000256" key="1">
    <source>
        <dbReference type="ARBA" id="ARBA00001946"/>
    </source>
</evidence>
<dbReference type="GO" id="GO:0003824">
    <property type="term" value="F:catalytic activity"/>
    <property type="evidence" value="ECO:0007669"/>
    <property type="project" value="UniProtKB-ARBA"/>
</dbReference>
<keyword evidence="3" id="KW-1003">Cell membrane</keyword>
<dbReference type="GO" id="GO:0005886">
    <property type="term" value="C:plasma membrane"/>
    <property type="evidence" value="ECO:0007669"/>
    <property type="project" value="UniProtKB-SubCell"/>
</dbReference>
<feature type="domain" description="PAS" evidence="7">
    <location>
        <begin position="462"/>
        <end position="508"/>
    </location>
</feature>
<dbReference type="EMBL" id="RQXV01000006">
    <property type="protein sequence ID" value="RRC98899.1"/>
    <property type="molecule type" value="Genomic_DNA"/>
</dbReference>
<evidence type="ECO:0000313" key="11">
    <source>
        <dbReference type="EMBL" id="RRC98899.1"/>
    </source>
</evidence>
<dbReference type="InterPro" id="IPR035919">
    <property type="entry name" value="EAL_sf"/>
</dbReference>
<dbReference type="Gene3D" id="3.30.70.270">
    <property type="match status" value="1"/>
</dbReference>
<organism evidence="11 12">
    <name type="scientific">Amphritea balenae</name>
    <dbReference type="NCBI Taxonomy" id="452629"/>
    <lineage>
        <taxon>Bacteria</taxon>
        <taxon>Pseudomonadati</taxon>
        <taxon>Pseudomonadota</taxon>
        <taxon>Gammaproteobacteria</taxon>
        <taxon>Oceanospirillales</taxon>
        <taxon>Oceanospirillaceae</taxon>
        <taxon>Amphritea</taxon>
    </lineage>
</organism>
<dbReference type="InterPro" id="IPR033479">
    <property type="entry name" value="dCache_1"/>
</dbReference>
<keyword evidence="12" id="KW-1185">Reference proteome</keyword>
<evidence type="ECO:0000259" key="8">
    <source>
        <dbReference type="PROSITE" id="PS50113"/>
    </source>
</evidence>
<keyword evidence="4" id="KW-0812">Transmembrane</keyword>
<dbReference type="Pfam" id="PF08447">
    <property type="entry name" value="PAS_3"/>
    <property type="match status" value="1"/>
</dbReference>
<dbReference type="SMART" id="SM00052">
    <property type="entry name" value="EAL"/>
    <property type="match status" value="1"/>
</dbReference>
<gene>
    <name evidence="11" type="ORF">EHS89_12000</name>
</gene>
<dbReference type="Pfam" id="PF00563">
    <property type="entry name" value="EAL"/>
    <property type="match status" value="1"/>
</dbReference>
<keyword evidence="6" id="KW-0472">Membrane</keyword>
<dbReference type="AlphaFoldDB" id="A0A3P1SPE3"/>
<dbReference type="PROSITE" id="PS50113">
    <property type="entry name" value="PAC"/>
    <property type="match status" value="2"/>
</dbReference>
<dbReference type="Gene3D" id="3.30.450.20">
    <property type="entry name" value="PAS domain"/>
    <property type="match status" value="4"/>
</dbReference>
<feature type="domain" description="GGDEF" evidence="10">
    <location>
        <begin position="619"/>
        <end position="752"/>
    </location>
</feature>
<dbReference type="Pfam" id="PF00990">
    <property type="entry name" value="GGDEF"/>
    <property type="match status" value="1"/>
</dbReference>
<dbReference type="NCBIfam" id="TIGR00229">
    <property type="entry name" value="sensory_box"/>
    <property type="match status" value="1"/>
</dbReference>
<dbReference type="CDD" id="cd01949">
    <property type="entry name" value="GGDEF"/>
    <property type="match status" value="1"/>
</dbReference>
<proteinExistence type="predicted"/>
<dbReference type="SUPFAM" id="SSF55785">
    <property type="entry name" value="PYP-like sensor domain (PAS domain)"/>
    <property type="match status" value="2"/>
</dbReference>
<comment type="caution">
    <text evidence="11">The sequence shown here is derived from an EMBL/GenBank/DDBJ whole genome shotgun (WGS) entry which is preliminary data.</text>
</comment>
<dbReference type="SUPFAM" id="SSF55073">
    <property type="entry name" value="Nucleotide cyclase"/>
    <property type="match status" value="1"/>
</dbReference>
<dbReference type="SMART" id="SM00091">
    <property type="entry name" value="PAS"/>
    <property type="match status" value="2"/>
</dbReference>
<dbReference type="InterPro" id="IPR000014">
    <property type="entry name" value="PAS"/>
</dbReference>
<dbReference type="InterPro" id="IPR001633">
    <property type="entry name" value="EAL_dom"/>
</dbReference>
<evidence type="ECO:0000259" key="7">
    <source>
        <dbReference type="PROSITE" id="PS50112"/>
    </source>
</evidence>
<evidence type="ECO:0000313" key="12">
    <source>
        <dbReference type="Proteomes" id="UP000267535"/>
    </source>
</evidence>